<name>A0ABW9JLH0_9SPHI</name>
<dbReference type="RefSeq" id="WP_246073522.1">
    <property type="nucleotide sequence ID" value="NZ_SRMP02000049.1"/>
</dbReference>
<proteinExistence type="predicted"/>
<reference evidence="1 2" key="1">
    <citation type="submission" date="2024-12" db="EMBL/GenBank/DDBJ databases">
        <authorList>
            <person name="Hu S."/>
        </authorList>
    </citation>
    <scope>NUCLEOTIDE SEQUENCE [LARGE SCALE GENOMIC DNA]</scope>
    <source>
        <strain evidence="1 2">P-25</strain>
    </source>
</reference>
<comment type="caution">
    <text evidence="1">The sequence shown here is derived from an EMBL/GenBank/DDBJ whole genome shotgun (WGS) entry which is preliminary data.</text>
</comment>
<protein>
    <submittedName>
        <fullName evidence="1">Uncharacterized protein</fullName>
    </submittedName>
</protein>
<dbReference type="EMBL" id="SRMP02000049">
    <property type="protein sequence ID" value="MFN0293299.1"/>
    <property type="molecule type" value="Genomic_DNA"/>
</dbReference>
<organism evidence="1 2">
    <name type="scientific">Pedobacter helvus</name>
    <dbReference type="NCBI Taxonomy" id="2563444"/>
    <lineage>
        <taxon>Bacteria</taxon>
        <taxon>Pseudomonadati</taxon>
        <taxon>Bacteroidota</taxon>
        <taxon>Sphingobacteriia</taxon>
        <taxon>Sphingobacteriales</taxon>
        <taxon>Sphingobacteriaceae</taxon>
        <taxon>Pedobacter</taxon>
    </lineage>
</organism>
<sequence>MKKKVEESSKLEEPTLVYGLTVSYSPLNLIIGGKDTASPSDFDLVTVARKGVSKRNLLLLAKKLYLTIE</sequence>
<dbReference type="Proteomes" id="UP001517367">
    <property type="component" value="Unassembled WGS sequence"/>
</dbReference>
<evidence type="ECO:0000313" key="2">
    <source>
        <dbReference type="Proteomes" id="UP001517367"/>
    </source>
</evidence>
<evidence type="ECO:0000313" key="1">
    <source>
        <dbReference type="EMBL" id="MFN0293299.1"/>
    </source>
</evidence>
<gene>
    <name evidence="1" type="ORF">E5L68_018060</name>
</gene>
<keyword evidence="2" id="KW-1185">Reference proteome</keyword>
<accession>A0ABW9JLH0</accession>